<dbReference type="InterPro" id="IPR008042">
    <property type="entry name" value="Retrotrans_Pao"/>
</dbReference>
<dbReference type="InterPro" id="IPR001584">
    <property type="entry name" value="Integrase_cat-core"/>
</dbReference>
<dbReference type="Proteomes" id="UP000069940">
    <property type="component" value="Unassembled WGS sequence"/>
</dbReference>
<dbReference type="EnsemblMetazoa" id="AALFPA23_014603.R21217">
    <property type="protein sequence ID" value="AALFPA23_014603.P21217"/>
    <property type="gene ID" value="AALFPA23_014603"/>
</dbReference>
<dbReference type="InterPro" id="IPR013083">
    <property type="entry name" value="Znf_RING/FYVE/PHD"/>
</dbReference>
<evidence type="ECO:0000313" key="9">
    <source>
        <dbReference type="EnsemblMetazoa" id="AALFPA23_014603.P21217"/>
    </source>
</evidence>
<protein>
    <submittedName>
        <fullName evidence="9">Uncharacterized protein</fullName>
    </submittedName>
</protein>
<feature type="compositionally biased region" description="Basic residues" evidence="6">
    <location>
        <begin position="340"/>
        <end position="349"/>
    </location>
</feature>
<evidence type="ECO:0000259" key="7">
    <source>
        <dbReference type="PROSITE" id="PS50016"/>
    </source>
</evidence>
<dbReference type="InterPro" id="IPR005312">
    <property type="entry name" value="DUF1759"/>
</dbReference>
<feature type="domain" description="Integrase catalytic" evidence="8">
    <location>
        <begin position="1682"/>
        <end position="1868"/>
    </location>
</feature>
<dbReference type="InterPro" id="IPR000477">
    <property type="entry name" value="RT_dom"/>
</dbReference>
<dbReference type="InterPro" id="IPR043128">
    <property type="entry name" value="Rev_trsase/Diguanyl_cyclase"/>
</dbReference>
<feature type="region of interest" description="Disordered" evidence="6">
    <location>
        <begin position="329"/>
        <end position="350"/>
    </location>
</feature>
<accession>A0ABM1Z364</accession>
<evidence type="ECO:0000256" key="3">
    <source>
        <dbReference type="ARBA" id="ARBA00022833"/>
    </source>
</evidence>
<dbReference type="Pfam" id="PF03564">
    <property type="entry name" value="DUF1759"/>
    <property type="match status" value="1"/>
</dbReference>
<dbReference type="Gene3D" id="3.30.70.270">
    <property type="match status" value="1"/>
</dbReference>
<evidence type="ECO:0000256" key="6">
    <source>
        <dbReference type="SAM" id="MobiDB-lite"/>
    </source>
</evidence>
<dbReference type="InterPro" id="IPR001965">
    <property type="entry name" value="Znf_PHD"/>
</dbReference>
<dbReference type="RefSeq" id="XP_062715968.1">
    <property type="nucleotide sequence ID" value="XM_062859984.1"/>
</dbReference>
<feature type="region of interest" description="Disordered" evidence="6">
    <location>
        <begin position="1"/>
        <end position="37"/>
    </location>
</feature>
<dbReference type="PROSITE" id="PS50994">
    <property type="entry name" value="INTEGRASE"/>
    <property type="match status" value="1"/>
</dbReference>
<feature type="region of interest" description="Disordered" evidence="6">
    <location>
        <begin position="637"/>
        <end position="666"/>
    </location>
</feature>
<dbReference type="PANTHER" id="PTHR47331:SF1">
    <property type="entry name" value="GAG-LIKE PROTEIN"/>
    <property type="match status" value="1"/>
</dbReference>
<dbReference type="SMART" id="SM00249">
    <property type="entry name" value="PHD"/>
    <property type="match status" value="1"/>
</dbReference>
<organism evidence="9 10">
    <name type="scientific">Aedes albopictus</name>
    <name type="common">Asian tiger mosquito</name>
    <name type="synonym">Stegomyia albopicta</name>
    <dbReference type="NCBI Taxonomy" id="7160"/>
    <lineage>
        <taxon>Eukaryota</taxon>
        <taxon>Metazoa</taxon>
        <taxon>Ecdysozoa</taxon>
        <taxon>Arthropoda</taxon>
        <taxon>Hexapoda</taxon>
        <taxon>Insecta</taxon>
        <taxon>Pterygota</taxon>
        <taxon>Neoptera</taxon>
        <taxon>Endopterygota</taxon>
        <taxon>Diptera</taxon>
        <taxon>Nematocera</taxon>
        <taxon>Culicoidea</taxon>
        <taxon>Culicidae</taxon>
        <taxon>Culicinae</taxon>
        <taxon>Aedini</taxon>
        <taxon>Aedes</taxon>
        <taxon>Stegomyia</taxon>
    </lineage>
</organism>
<dbReference type="PROSITE" id="PS01359">
    <property type="entry name" value="ZF_PHD_1"/>
    <property type="match status" value="1"/>
</dbReference>
<dbReference type="Pfam" id="PF00628">
    <property type="entry name" value="PHD"/>
    <property type="match status" value="1"/>
</dbReference>
<dbReference type="Gene3D" id="3.30.40.10">
    <property type="entry name" value="Zinc/RING finger domain, C3HC4 (zinc finger)"/>
    <property type="match status" value="1"/>
</dbReference>
<keyword evidence="1" id="KW-0479">Metal-binding</keyword>
<keyword evidence="5" id="KW-0175">Coiled coil</keyword>
<dbReference type="Gene3D" id="3.10.10.10">
    <property type="entry name" value="HIV Type 1 Reverse Transcriptase, subunit A, domain 1"/>
    <property type="match status" value="1"/>
</dbReference>
<dbReference type="Pfam" id="PF05380">
    <property type="entry name" value="Peptidase_A17"/>
    <property type="match status" value="1"/>
</dbReference>
<dbReference type="SUPFAM" id="SSF56672">
    <property type="entry name" value="DNA/RNA polymerases"/>
    <property type="match status" value="1"/>
</dbReference>
<dbReference type="SUPFAM" id="SSF53098">
    <property type="entry name" value="Ribonuclease H-like"/>
    <property type="match status" value="1"/>
</dbReference>
<keyword evidence="3" id="KW-0862">Zinc</keyword>
<dbReference type="InterPro" id="IPR011011">
    <property type="entry name" value="Znf_FYVE_PHD"/>
</dbReference>
<dbReference type="InterPro" id="IPR019787">
    <property type="entry name" value="Znf_PHD-finger"/>
</dbReference>
<reference evidence="9" key="2">
    <citation type="submission" date="2025-05" db="UniProtKB">
        <authorList>
            <consortium name="EnsemblMetazoa"/>
        </authorList>
    </citation>
    <scope>IDENTIFICATION</scope>
    <source>
        <strain evidence="9">Foshan</strain>
    </source>
</reference>
<keyword evidence="2 4" id="KW-0863">Zinc-finger</keyword>
<proteinExistence type="predicted"/>
<evidence type="ECO:0000256" key="2">
    <source>
        <dbReference type="ARBA" id="ARBA00022771"/>
    </source>
</evidence>
<dbReference type="PANTHER" id="PTHR47331">
    <property type="entry name" value="PHD-TYPE DOMAIN-CONTAINING PROTEIN"/>
    <property type="match status" value="1"/>
</dbReference>
<dbReference type="GeneID" id="134291784"/>
<name>A0ABM1Z364_AEDAL</name>
<feature type="domain" description="PHD-type" evidence="7">
    <location>
        <begin position="64"/>
        <end position="112"/>
    </location>
</feature>
<dbReference type="InterPro" id="IPR040676">
    <property type="entry name" value="DUF5641"/>
</dbReference>
<dbReference type="InterPro" id="IPR043502">
    <property type="entry name" value="DNA/RNA_pol_sf"/>
</dbReference>
<evidence type="ECO:0000256" key="4">
    <source>
        <dbReference type="PROSITE-ProRule" id="PRU00146"/>
    </source>
</evidence>
<evidence type="ECO:0000259" key="8">
    <source>
        <dbReference type="PROSITE" id="PS50994"/>
    </source>
</evidence>
<dbReference type="Pfam" id="PF00078">
    <property type="entry name" value="RVT_1"/>
    <property type="match status" value="1"/>
</dbReference>
<dbReference type="InterPro" id="IPR012337">
    <property type="entry name" value="RNaseH-like_sf"/>
</dbReference>
<dbReference type="CDD" id="cd01644">
    <property type="entry name" value="RT_pepA17"/>
    <property type="match status" value="1"/>
</dbReference>
<evidence type="ECO:0000256" key="5">
    <source>
        <dbReference type="SAM" id="Coils"/>
    </source>
</evidence>
<dbReference type="InterPro" id="IPR019786">
    <property type="entry name" value="Zinc_finger_PHD-type_CS"/>
</dbReference>
<evidence type="ECO:0000256" key="1">
    <source>
        <dbReference type="ARBA" id="ARBA00022723"/>
    </source>
</evidence>
<reference evidence="10" key="1">
    <citation type="journal article" date="2015" name="Proc. Natl. Acad. Sci. U.S.A.">
        <title>Genome sequence of the Asian Tiger mosquito, Aedes albopictus, reveals insights into its biology, genetics, and evolution.</title>
        <authorList>
            <person name="Chen X.G."/>
            <person name="Jiang X."/>
            <person name="Gu J."/>
            <person name="Xu M."/>
            <person name="Wu Y."/>
            <person name="Deng Y."/>
            <person name="Zhang C."/>
            <person name="Bonizzoni M."/>
            <person name="Dermauw W."/>
            <person name="Vontas J."/>
            <person name="Armbruster P."/>
            <person name="Huang X."/>
            <person name="Yang Y."/>
            <person name="Zhang H."/>
            <person name="He W."/>
            <person name="Peng H."/>
            <person name="Liu Y."/>
            <person name="Wu K."/>
            <person name="Chen J."/>
            <person name="Lirakis M."/>
            <person name="Topalis P."/>
            <person name="Van Leeuwen T."/>
            <person name="Hall A.B."/>
            <person name="Jiang X."/>
            <person name="Thorpe C."/>
            <person name="Mueller R.L."/>
            <person name="Sun C."/>
            <person name="Waterhouse R.M."/>
            <person name="Yan G."/>
            <person name="Tu Z.J."/>
            <person name="Fang X."/>
            <person name="James A.A."/>
        </authorList>
    </citation>
    <scope>NUCLEOTIDE SEQUENCE [LARGE SCALE GENOMIC DNA]</scope>
    <source>
        <strain evidence="10">Foshan</strain>
    </source>
</reference>
<dbReference type="Pfam" id="PF18701">
    <property type="entry name" value="DUF5641"/>
    <property type="match status" value="1"/>
</dbReference>
<dbReference type="InterPro" id="IPR036397">
    <property type="entry name" value="RNaseH_sf"/>
</dbReference>
<feature type="coiled-coil region" evidence="5">
    <location>
        <begin position="189"/>
        <end position="216"/>
    </location>
</feature>
<feature type="region of interest" description="Disordered" evidence="6">
    <location>
        <begin position="143"/>
        <end position="183"/>
    </location>
</feature>
<dbReference type="SUPFAM" id="SSF57903">
    <property type="entry name" value="FYVE/PHD zinc finger"/>
    <property type="match status" value="1"/>
</dbReference>
<keyword evidence="10" id="KW-1185">Reference proteome</keyword>
<evidence type="ECO:0000313" key="10">
    <source>
        <dbReference type="Proteomes" id="UP000069940"/>
    </source>
</evidence>
<dbReference type="Gene3D" id="3.30.420.10">
    <property type="entry name" value="Ribonuclease H-like superfamily/Ribonuclease H"/>
    <property type="match status" value="1"/>
</dbReference>
<dbReference type="PROSITE" id="PS50016">
    <property type="entry name" value="ZF_PHD_2"/>
    <property type="match status" value="1"/>
</dbReference>
<sequence length="1986" mass="223828">MSSRSNLKPHLRPGAMTTRSVAKSGGSGGQSENQVEDGAYGGIVPVVVTGVTSPEHQTDKTLPGRTCKVCSGPDNDEMVQCDVCHKRYHSVCVGVTKEIEDRSWSCAACETVTRALQILSTSDKAPKQAEVAYRSRSLNPIISSKQYTLQPPEGPSSKGAVKKASQSKSISDRSAKGTYSLVSHGSSKSSLLKLELQKLEEERDLEQKEAEKQRNYLNKKYDLLRQLTNQSEATSVAESVDRVDAWIDDVNGRARSESVVEPPFVNFSPRGCSTTNLSNIGRGSHAVSEQSPVLAAPVNISRRSIPVPNPGNASLLRPSKFLTIPPNYDGASSVSQSSSTRHRNVRHGPTRAQLAARQAISKDLPNFSGNPEDWPIFLSSFNSTTSMCGFTNDENIIRLQKSLTGRAYEAVKSQLMHPANVPGVMGTLKMMFGQPEAIVHSLLAKIDALPVLREDKLETLVDFAVNVKNFCATVDACGLEDHLYNVSLLQQLVAKLPPILKLDWACYRMSVPRVNLATLGNFLYSLAEAASTVTIPTATIDQKQTRSELRSSQKGNAFLNAHLESPPEIFTSKLATPSSVKDTAAPKDRVNECPIWNENEFGLCRRCLRRHSGSCNSKECGKDGCTFKHHALLHNDQQRPQQSAAGAISPNPTPRSSQLDTNLGHGCNTHRTKTSAVLFRYLPVVLRNRDKTVETYAFFDEGSELSLLDDGLAKFLELDGEISPLCLRWTGGKERNEDNSRVVSLEIGGMCNQPKMFSLNNVRTVQELLLPHQTVDMKELSQLYPHLRGLPIDSYQSAQPRILIGLKHAFVGLVLQSREGELNHPIASKTRLGWTVYGGCTEDVPNVVQCAFHELQHNNGTDDALHQAMKEYFSLESLGIAKTTNLLLSDEDQRAENLLRSLTKLKDGRYETGLLWRYDGVRLPDNHDMALRRHRFLEKRLEKDPQLANTLNQKIVDYLHKGYIRQVTEEELNQQVLRVWYLPIFPVTNPNKPGKIRIVWDAAASAFGKSLNSALLKGPDQLCSLLSILLQFREHRVGLTGDIREMFHQVDIREEDQHCQRFFWTDQTGEVRIYIMRVMTFGACCSPSCAQYVKNVNAERHSQKYEKAAEAITKKHYVDDMLVSVETEQEAIQLANEVKLVHGNGGFEMRNWVSNSSPVLKALQGENVPEKNLDLSSELATEKVLGMWWCTSTDTFTFKICWHRYDKELLNGHRCPTKREILRVLMTIFDPLGLIAHFLMFLKILLQEVWRSGVQWDEPIQEASFEKWKQWLQILPQVEQTSIPRCFRIRTSLDVAYEAQLHVFVDASENGFSAAAYLRFQQDNVIECSLVAAKTRVAPLKFTSIPKLELQAAVIGARLANTISESLSVPVSSRVFWSDSRDVICWINSDHRRYSQFVAFRVSEILETTEINDWRWVPTKHNVADDATKWAGWPDLSLDSRWFKGPDFLWRAESEWPRAPFKASSTTTELRPNLLVHLTVHAPIVNVIDFSSWKRLLHVTAFVLRFPANCRRKLQQLPTGTGPLTAEELIEAEAYLLRVAQIDSFCEEIAILRRVQNSSHEPSTPLPKTSALYQLSPFLDTRSVLRMRGRTRLCQYTAEDSKNPIILPRDYHITTLIIAHYHERYHHRNHETVINELRQKYNISRIRVCYSKIRRRCQRCKNESAIPRPPIMADLPPARLAAFSRPFTHVGIDYFGPIQVSIGRRTEKRWGMLATCLTIRAVHIEIVHTLSTASCIMALRNFIARRGTPRVIYSDRGTNFVGTNRELREIEAAINEPDIMKEFTSTETKWVFNPPAAPHMGGSWERLIRTVKNNLMSISPSRTLRVEELQNFLIEVENTVNSRPLTHVPLDNDSEPAITPNHFFLGSSNGTKPLTLIDDSGIALRQAYTKSQILANQFWKRWVTGYLPEITRRTKWFTYTKPISVGDIVVIVDPQLPRNCWPKGKVIGVTTGKDGQIRSATVRTTNGVYERPVAKLGVLDVRRDGE</sequence>